<organism evidence="1 2">
    <name type="scientific">Bradyrhizobium japonicum</name>
    <dbReference type="NCBI Taxonomy" id="375"/>
    <lineage>
        <taxon>Bacteria</taxon>
        <taxon>Pseudomonadati</taxon>
        <taxon>Pseudomonadota</taxon>
        <taxon>Alphaproteobacteria</taxon>
        <taxon>Hyphomicrobiales</taxon>
        <taxon>Nitrobacteraceae</taxon>
        <taxon>Bradyrhizobium</taxon>
    </lineage>
</organism>
<evidence type="ECO:0000313" key="1">
    <source>
        <dbReference type="EMBL" id="OSJ22142.1"/>
    </source>
</evidence>
<protein>
    <submittedName>
        <fullName evidence="1">Uncharacterized protein</fullName>
    </submittedName>
</protein>
<accession>A0A1Y2J7P3</accession>
<dbReference type="Proteomes" id="UP000193335">
    <property type="component" value="Unassembled WGS sequence"/>
</dbReference>
<evidence type="ECO:0000313" key="2">
    <source>
        <dbReference type="Proteomes" id="UP000193335"/>
    </source>
</evidence>
<dbReference type="EMBL" id="NAFL01000286">
    <property type="protein sequence ID" value="OSJ22142.1"/>
    <property type="molecule type" value="Genomic_DNA"/>
</dbReference>
<reference evidence="1 2" key="1">
    <citation type="submission" date="2017-03" db="EMBL/GenBank/DDBJ databases">
        <title>Whole genome sequences of fourteen strains of Bradyrhizobium canariense and one strain of Bradyrhizobium japonicum isolated from Lupinus (Papilionoideae: Genisteae) species in Algeria.</title>
        <authorList>
            <person name="Crovadore J."/>
            <person name="Chekireb D."/>
            <person name="Brachmann A."/>
            <person name="Chablais R."/>
            <person name="Cochard B."/>
            <person name="Lefort F."/>
        </authorList>
    </citation>
    <scope>NUCLEOTIDE SEQUENCE [LARGE SCALE GENOMIC DNA]</scope>
    <source>
        <strain evidence="1 2">UBMA197</strain>
    </source>
</reference>
<dbReference type="RefSeq" id="WP_085405433.1">
    <property type="nucleotide sequence ID" value="NZ_NAFL01000286.1"/>
</dbReference>
<gene>
    <name evidence="1" type="ORF">BSZ19_47010</name>
</gene>
<name>A0A1Y2J7P3_BRAJP</name>
<dbReference type="AlphaFoldDB" id="A0A1Y2J7P3"/>
<comment type="caution">
    <text evidence="1">The sequence shown here is derived from an EMBL/GenBank/DDBJ whole genome shotgun (WGS) entry which is preliminary data.</text>
</comment>
<sequence length="94" mass="10493">MSSAIRFPQPDVGRAERDRLDAGAYREMEGDLRDLVNMGRIAANLAHDADGEPTVCEKRNLALFGVYHLHEMLLRFEMKYDDGDWRIGGGGPGT</sequence>
<proteinExistence type="predicted"/>